<keyword evidence="2" id="KW-0862">Zinc</keyword>
<accession>A0A1D6LKB6</accession>
<organism evidence="3">
    <name type="scientific">Zea mays</name>
    <name type="common">Maize</name>
    <dbReference type="NCBI Taxonomy" id="4577"/>
    <lineage>
        <taxon>Eukaryota</taxon>
        <taxon>Viridiplantae</taxon>
        <taxon>Streptophyta</taxon>
        <taxon>Embryophyta</taxon>
        <taxon>Tracheophyta</taxon>
        <taxon>Spermatophyta</taxon>
        <taxon>Magnoliopsida</taxon>
        <taxon>Liliopsida</taxon>
        <taxon>Poales</taxon>
        <taxon>Poaceae</taxon>
        <taxon>PACMAD clade</taxon>
        <taxon>Panicoideae</taxon>
        <taxon>Andropogonodae</taxon>
        <taxon>Andropogoneae</taxon>
        <taxon>Tripsacinae</taxon>
        <taxon>Zea</taxon>
    </lineage>
</organism>
<evidence type="ECO:0000313" key="3">
    <source>
        <dbReference type="EMBL" id="AQK80152.1"/>
    </source>
</evidence>
<dbReference type="EMBL" id="CM000782">
    <property type="protein sequence ID" value="AQK80152.1"/>
    <property type="molecule type" value="Genomic_DNA"/>
</dbReference>
<dbReference type="SUPFAM" id="SSF57903">
    <property type="entry name" value="FYVE/PHD zinc finger"/>
    <property type="match status" value="1"/>
</dbReference>
<dbReference type="InParanoid" id="A0A1D6LKB6"/>
<sequence>MMPDAPTSSPLSQISHAKIGVTGYLRRWTQAQTPLGPKLEAVTGYNDDDVKCKACESEESVAELMLCDDCDRGFHIFFLCPILLCVPVGYFLNGATRVAMP</sequence>
<proteinExistence type="predicted"/>
<dbReference type="STRING" id="4577.A0A1D6LKB6"/>
<evidence type="ECO:0000256" key="1">
    <source>
        <dbReference type="ARBA" id="ARBA00022771"/>
    </source>
</evidence>
<dbReference type="GO" id="GO:0008270">
    <property type="term" value="F:zinc ion binding"/>
    <property type="evidence" value="ECO:0007669"/>
    <property type="project" value="UniProtKB-KW"/>
</dbReference>
<reference evidence="3" key="1">
    <citation type="submission" date="2015-12" db="EMBL/GenBank/DDBJ databases">
        <title>Update maize B73 reference genome by single molecule sequencing technologies.</title>
        <authorList>
            <consortium name="Maize Genome Sequencing Project"/>
            <person name="Ware D."/>
        </authorList>
    </citation>
    <scope>NUCLEOTIDE SEQUENCE</scope>
    <source>
        <tissue evidence="3">Seedling</tissue>
    </source>
</reference>
<protein>
    <submittedName>
        <fullName evidence="3">Uncharacterized protein</fullName>
    </submittedName>
</protein>
<dbReference type="AlphaFoldDB" id="A0A1D6LKB6"/>
<name>A0A1D6LKB6_MAIZE</name>
<gene>
    <name evidence="3" type="ORF">ZEAMMB73_Zm00001d036015</name>
</gene>
<keyword evidence="1" id="KW-0863">Zinc-finger</keyword>
<evidence type="ECO:0000256" key="2">
    <source>
        <dbReference type="ARBA" id="ARBA00022833"/>
    </source>
</evidence>
<dbReference type="Gene3D" id="2.30.30.1150">
    <property type="match status" value="1"/>
</dbReference>
<keyword evidence="1" id="KW-0479">Metal-binding</keyword>
<dbReference type="InterPro" id="IPR011011">
    <property type="entry name" value="Znf_FYVE_PHD"/>
</dbReference>